<dbReference type="GeneID" id="5036675"/>
<dbReference type="EMBL" id="CT868474">
    <property type="protein sequence ID" value="CAK83493.1"/>
    <property type="molecule type" value="Genomic_DNA"/>
</dbReference>
<proteinExistence type="predicted"/>
<dbReference type="RefSeq" id="XP_001450890.1">
    <property type="nucleotide sequence ID" value="XM_001450853.1"/>
</dbReference>
<dbReference type="KEGG" id="ptm:GSPATT00017822001"/>
<dbReference type="PROSITE" id="PS50042">
    <property type="entry name" value="CNMP_BINDING_3"/>
    <property type="match status" value="2"/>
</dbReference>
<dbReference type="PANTHER" id="PTHR23011">
    <property type="entry name" value="CYCLIC NUCLEOTIDE-BINDING DOMAIN CONTAINING PROTEIN"/>
    <property type="match status" value="1"/>
</dbReference>
<dbReference type="InParanoid" id="A0DKC6"/>
<evidence type="ECO:0000313" key="3">
    <source>
        <dbReference type="Proteomes" id="UP000000600"/>
    </source>
</evidence>
<dbReference type="InterPro" id="IPR000595">
    <property type="entry name" value="cNMP-bd_dom"/>
</dbReference>
<dbReference type="Proteomes" id="UP000000600">
    <property type="component" value="Unassembled WGS sequence"/>
</dbReference>
<dbReference type="HOGENOM" id="CLU_040740_0_0_1"/>
<dbReference type="CDD" id="cd00038">
    <property type="entry name" value="CAP_ED"/>
    <property type="match status" value="2"/>
</dbReference>
<dbReference type="PANTHER" id="PTHR23011:SF28">
    <property type="entry name" value="CYCLIC NUCLEOTIDE-BINDING DOMAIN CONTAINING PROTEIN"/>
    <property type="match status" value="1"/>
</dbReference>
<dbReference type="InterPro" id="IPR018490">
    <property type="entry name" value="cNMP-bd_dom_sf"/>
</dbReference>
<dbReference type="SMART" id="SM00100">
    <property type="entry name" value="cNMP"/>
    <property type="match status" value="2"/>
</dbReference>
<reference evidence="2 3" key="1">
    <citation type="journal article" date="2006" name="Nature">
        <title>Global trends of whole-genome duplications revealed by the ciliate Paramecium tetraurelia.</title>
        <authorList>
            <consortium name="Genoscope"/>
            <person name="Aury J.-M."/>
            <person name="Jaillon O."/>
            <person name="Duret L."/>
            <person name="Noel B."/>
            <person name="Jubin C."/>
            <person name="Porcel B.M."/>
            <person name="Segurens B."/>
            <person name="Daubin V."/>
            <person name="Anthouard V."/>
            <person name="Aiach N."/>
            <person name="Arnaiz O."/>
            <person name="Billaut A."/>
            <person name="Beisson J."/>
            <person name="Blanc I."/>
            <person name="Bouhouche K."/>
            <person name="Camara F."/>
            <person name="Duharcourt S."/>
            <person name="Guigo R."/>
            <person name="Gogendeau D."/>
            <person name="Katinka M."/>
            <person name="Keller A.-M."/>
            <person name="Kissmehl R."/>
            <person name="Klotz C."/>
            <person name="Koll F."/>
            <person name="Le Moue A."/>
            <person name="Lepere C."/>
            <person name="Malinsky S."/>
            <person name="Nowacki M."/>
            <person name="Nowak J.K."/>
            <person name="Plattner H."/>
            <person name="Poulain J."/>
            <person name="Ruiz F."/>
            <person name="Serrano V."/>
            <person name="Zagulski M."/>
            <person name="Dessen P."/>
            <person name="Betermier M."/>
            <person name="Weissenbach J."/>
            <person name="Scarpelli C."/>
            <person name="Schachter V."/>
            <person name="Sperling L."/>
            <person name="Meyer E."/>
            <person name="Cohen J."/>
            <person name="Wincker P."/>
        </authorList>
    </citation>
    <scope>NUCLEOTIDE SEQUENCE [LARGE SCALE GENOMIC DNA]</scope>
    <source>
        <strain evidence="2 3">Stock d4-2</strain>
    </source>
</reference>
<evidence type="ECO:0000259" key="1">
    <source>
        <dbReference type="PROSITE" id="PS50042"/>
    </source>
</evidence>
<dbReference type="OrthoDB" id="286597at2759"/>
<gene>
    <name evidence="2" type="ORF">GSPATT00017822001</name>
</gene>
<feature type="domain" description="Cyclic nucleotide-binding" evidence="1">
    <location>
        <begin position="166"/>
        <end position="274"/>
    </location>
</feature>
<dbReference type="OMA" id="HRECCKY"/>
<name>A0DKC6_PARTE</name>
<feature type="domain" description="Cyclic nucleotide-binding" evidence="1">
    <location>
        <begin position="58"/>
        <end position="163"/>
    </location>
</feature>
<dbReference type="eggNOG" id="KOG1113">
    <property type="taxonomic scope" value="Eukaryota"/>
</dbReference>
<dbReference type="AlphaFoldDB" id="A0DKC6"/>
<dbReference type="InterPro" id="IPR014710">
    <property type="entry name" value="RmlC-like_jellyroll"/>
</dbReference>
<protein>
    <recommendedName>
        <fullName evidence="1">Cyclic nucleotide-binding domain-containing protein</fullName>
    </recommendedName>
</protein>
<dbReference type="Gene3D" id="2.60.120.10">
    <property type="entry name" value="Jelly Rolls"/>
    <property type="match status" value="2"/>
</dbReference>
<sequence>MLDSHLTDTLQLLRKQPQHRCKAEIDLLVQLTQELPFFKQYQRQENGLIIHRECCKYMFIEKFQSTEVVFHLDTIGTKFYVILDGQVEVLIRRRGFDELESVRILKKGESFGELALIHKQPRLATIRCVTDCTFAILDKQQFQKILHYEQTKKIEQNIDFFSQISIFNQLNRTQLTSIYLNSFLYEYEKNQVVVQEGEKSDSFLIVKQGLFQVRKQTNKSQPLVVIISYKLQLFEIGEMQVFGFYHLYNKIPYEYSIICLSSKGWIYKIHRNSLIEKIFESYSQDLDKHKNEINFYANYKVSQEQSTHLKYPRFFQNKTEIDEELDTQQDQVSTKFSKNRKWKNFDNKTRNQMIQQKMDNLIEQQRRKQNNQQITPQTNGLFQIFLKSHRGLKDSTLNLRQKSPSVLEGQNRQFGSKSHFANSEEMSINPFITYRCGSPPLKDDGVRHSILKTSSSQRTILKQPKQSINKFRIQQQNHLKSSFICYNQIQLSPKITKVNLYSN</sequence>
<dbReference type="STRING" id="5888.A0DKC6"/>
<dbReference type="SUPFAM" id="SSF51206">
    <property type="entry name" value="cAMP-binding domain-like"/>
    <property type="match status" value="2"/>
</dbReference>
<dbReference type="Pfam" id="PF00027">
    <property type="entry name" value="cNMP_binding"/>
    <property type="match status" value="2"/>
</dbReference>
<keyword evidence="3" id="KW-1185">Reference proteome</keyword>
<evidence type="ECO:0000313" key="2">
    <source>
        <dbReference type="EMBL" id="CAK83493.1"/>
    </source>
</evidence>
<organism evidence="2 3">
    <name type="scientific">Paramecium tetraurelia</name>
    <dbReference type="NCBI Taxonomy" id="5888"/>
    <lineage>
        <taxon>Eukaryota</taxon>
        <taxon>Sar</taxon>
        <taxon>Alveolata</taxon>
        <taxon>Ciliophora</taxon>
        <taxon>Intramacronucleata</taxon>
        <taxon>Oligohymenophorea</taxon>
        <taxon>Peniculida</taxon>
        <taxon>Parameciidae</taxon>
        <taxon>Paramecium</taxon>
    </lineage>
</organism>
<accession>A0DKC6</accession>